<sequence>MATATSNGNSIVVERAKVVGCPWTWAIEHTQCVLEHLQALAKAAAEEDAAAAANNSSLAVPPSSARLLRSARSARAKPLDGDADCILLVANDGRTAFEVPRRAAHCQSTFLREVLDELAGEHEDGPDNAFGPINDALEAAAVAAGLNNNNAEQFGAGWKVSDAAMAMIDTLPGVITFRDCPEATPEALFLFATWLRHHDRALVSRLEVPTPSLVTLADVVDDPWDVAYLTTVVSPVDTVTEDLKDAKGALGALAFATLLGAEAWQSLLASFVVFQLRRSIRLAATPAAVLQRWLKRAEPLSFADAQAADRLASAVMATDEPRRTARPVDADQWHATLTALGVINDLDTVLAA</sequence>
<name>A0A7S1L4A2_NEODS</name>
<evidence type="ECO:0000313" key="1">
    <source>
        <dbReference type="EMBL" id="CAD9093561.1"/>
    </source>
</evidence>
<dbReference type="AlphaFoldDB" id="A0A7S1L4A2"/>
<accession>A0A7S1L4A2</accession>
<gene>
    <name evidence="1" type="ORF">NDES1114_LOCUS3155</name>
</gene>
<reference evidence="1" key="1">
    <citation type="submission" date="2021-01" db="EMBL/GenBank/DDBJ databases">
        <authorList>
            <person name="Corre E."/>
            <person name="Pelletier E."/>
            <person name="Niang G."/>
            <person name="Scheremetjew M."/>
            <person name="Finn R."/>
            <person name="Kale V."/>
            <person name="Holt S."/>
            <person name="Cochrane G."/>
            <person name="Meng A."/>
            <person name="Brown T."/>
            <person name="Cohen L."/>
        </authorList>
    </citation>
    <scope>NUCLEOTIDE SEQUENCE</scope>
    <source>
        <strain evidence="1">CCAP 1951/1</strain>
    </source>
</reference>
<protein>
    <submittedName>
        <fullName evidence="1">Uncharacterized protein</fullName>
    </submittedName>
</protein>
<proteinExistence type="predicted"/>
<dbReference type="EMBL" id="HBGF01004582">
    <property type="protein sequence ID" value="CAD9093561.1"/>
    <property type="molecule type" value="Transcribed_RNA"/>
</dbReference>
<organism evidence="1">
    <name type="scientific">Neobodo designis</name>
    <name type="common">Flagellated protozoan</name>
    <name type="synonym">Bodo designis</name>
    <dbReference type="NCBI Taxonomy" id="312471"/>
    <lineage>
        <taxon>Eukaryota</taxon>
        <taxon>Discoba</taxon>
        <taxon>Euglenozoa</taxon>
        <taxon>Kinetoplastea</taxon>
        <taxon>Metakinetoplastina</taxon>
        <taxon>Neobodonida</taxon>
        <taxon>Neobodo</taxon>
    </lineage>
</organism>